<evidence type="ECO:0000256" key="3">
    <source>
        <dbReference type="ARBA" id="ARBA00022679"/>
    </source>
</evidence>
<dbReference type="STRING" id="610380.E2BAT9"/>
<dbReference type="OrthoDB" id="5871067at2759"/>
<accession>E2BAT9</accession>
<gene>
    <name evidence="10" type="ORF">EAI_08610</name>
</gene>
<evidence type="ECO:0000313" key="11">
    <source>
        <dbReference type="Proteomes" id="UP000008237"/>
    </source>
</evidence>
<dbReference type="GO" id="GO:0003677">
    <property type="term" value="F:DNA binding"/>
    <property type="evidence" value="ECO:0007669"/>
    <property type="project" value="UniProtKB-KW"/>
</dbReference>
<dbReference type="GO" id="GO:0000166">
    <property type="term" value="F:nucleotide binding"/>
    <property type="evidence" value="ECO:0007669"/>
    <property type="project" value="InterPro"/>
</dbReference>
<organism evidence="11">
    <name type="scientific">Harpegnathos saltator</name>
    <name type="common">Jerdon's jumping ant</name>
    <dbReference type="NCBI Taxonomy" id="610380"/>
    <lineage>
        <taxon>Eukaryota</taxon>
        <taxon>Metazoa</taxon>
        <taxon>Ecdysozoa</taxon>
        <taxon>Arthropoda</taxon>
        <taxon>Hexapoda</taxon>
        <taxon>Insecta</taxon>
        <taxon>Pterygota</taxon>
        <taxon>Neoptera</taxon>
        <taxon>Endopterygota</taxon>
        <taxon>Hymenoptera</taxon>
        <taxon>Apocrita</taxon>
        <taxon>Aculeata</taxon>
        <taxon>Formicoidea</taxon>
        <taxon>Formicidae</taxon>
        <taxon>Ponerinae</taxon>
        <taxon>Ponerini</taxon>
        <taxon>Harpegnathos</taxon>
    </lineage>
</organism>
<dbReference type="InterPro" id="IPR012337">
    <property type="entry name" value="RNaseH-like_sf"/>
</dbReference>
<dbReference type="Gene3D" id="3.30.420.10">
    <property type="entry name" value="Ribonuclease H-like superfamily/Ribonuclease H"/>
    <property type="match status" value="1"/>
</dbReference>
<comment type="similarity">
    <text evidence="1">Belongs to the DNA polymerase type-B family.</text>
</comment>
<keyword evidence="4" id="KW-0548">Nucleotidyltransferase</keyword>
<dbReference type="PANTHER" id="PTHR33568">
    <property type="entry name" value="DNA POLYMERASE"/>
    <property type="match status" value="1"/>
</dbReference>
<dbReference type="InterPro" id="IPR004868">
    <property type="entry name" value="DNA-dir_DNA_pol_B_mt/vir"/>
</dbReference>
<dbReference type="OMA" id="DSINYMP"/>
<dbReference type="AlphaFoldDB" id="E2BAT9"/>
<feature type="non-terminal residue" evidence="10">
    <location>
        <position position="1"/>
    </location>
</feature>
<keyword evidence="5" id="KW-0235">DNA replication</keyword>
<evidence type="ECO:0000313" key="10">
    <source>
        <dbReference type="EMBL" id="EFN87191.1"/>
    </source>
</evidence>
<protein>
    <recommendedName>
        <fullName evidence="2">DNA-directed DNA polymerase</fullName>
        <ecNumber evidence="2">2.7.7.7</ecNumber>
    </recommendedName>
</protein>
<sequence length="170" mass="19531">VKQFVEFATRPTKNFKQIICIAHNAGAFDSQFILRYLVESNNYVEPKLILNGTKIILLTVGQTKYIDSINYMPMRLSMLPKAFGLKGISGKGLFPHLFKTVENQYYTGPLPDIRYFSPDTMEPDESEEFLAWHVVMVSKNVEFDFQREIVAYCGNDVDNLRRACLAFSKI</sequence>
<keyword evidence="11" id="KW-1185">Reference proteome</keyword>
<dbReference type="EC" id="2.7.7.7" evidence="2"/>
<proteinExistence type="inferred from homology"/>
<evidence type="ECO:0000256" key="4">
    <source>
        <dbReference type="ARBA" id="ARBA00022695"/>
    </source>
</evidence>
<name>E2BAT9_HARSA</name>
<dbReference type="GO" id="GO:0003887">
    <property type="term" value="F:DNA-directed DNA polymerase activity"/>
    <property type="evidence" value="ECO:0007669"/>
    <property type="project" value="UniProtKB-KW"/>
</dbReference>
<comment type="catalytic activity">
    <reaction evidence="8">
        <text>DNA(n) + a 2'-deoxyribonucleoside 5'-triphosphate = DNA(n+1) + diphosphate</text>
        <dbReference type="Rhea" id="RHEA:22508"/>
        <dbReference type="Rhea" id="RHEA-COMP:17339"/>
        <dbReference type="Rhea" id="RHEA-COMP:17340"/>
        <dbReference type="ChEBI" id="CHEBI:33019"/>
        <dbReference type="ChEBI" id="CHEBI:61560"/>
        <dbReference type="ChEBI" id="CHEBI:173112"/>
        <dbReference type="EC" id="2.7.7.7"/>
    </reaction>
</comment>
<keyword evidence="6" id="KW-0239">DNA-directed DNA polymerase</keyword>
<feature type="domain" description="DNA-directed DNA polymerase family B mitochondria/virus" evidence="9">
    <location>
        <begin position="17"/>
        <end position="167"/>
    </location>
</feature>
<evidence type="ECO:0000256" key="8">
    <source>
        <dbReference type="ARBA" id="ARBA00049244"/>
    </source>
</evidence>
<dbReference type="Pfam" id="PF03175">
    <property type="entry name" value="DNA_pol_B_2"/>
    <property type="match status" value="1"/>
</dbReference>
<evidence type="ECO:0000259" key="9">
    <source>
        <dbReference type="Pfam" id="PF03175"/>
    </source>
</evidence>
<dbReference type="Proteomes" id="UP000008237">
    <property type="component" value="Unassembled WGS sequence"/>
</dbReference>
<evidence type="ECO:0000256" key="5">
    <source>
        <dbReference type="ARBA" id="ARBA00022705"/>
    </source>
</evidence>
<dbReference type="GO" id="GO:0006260">
    <property type="term" value="P:DNA replication"/>
    <property type="evidence" value="ECO:0007669"/>
    <property type="project" value="UniProtKB-KW"/>
</dbReference>
<evidence type="ECO:0000256" key="7">
    <source>
        <dbReference type="ARBA" id="ARBA00023125"/>
    </source>
</evidence>
<dbReference type="EMBL" id="GL446847">
    <property type="protein sequence ID" value="EFN87191.1"/>
    <property type="molecule type" value="Genomic_DNA"/>
</dbReference>
<keyword evidence="3" id="KW-0808">Transferase</keyword>
<dbReference type="InterPro" id="IPR036397">
    <property type="entry name" value="RNaseH_sf"/>
</dbReference>
<dbReference type="InParanoid" id="E2BAT9"/>
<dbReference type="PANTHER" id="PTHR33568:SF3">
    <property type="entry name" value="DNA-DIRECTED DNA POLYMERASE"/>
    <property type="match status" value="1"/>
</dbReference>
<reference evidence="10 11" key="1">
    <citation type="journal article" date="2010" name="Science">
        <title>Genomic comparison of the ants Camponotus floridanus and Harpegnathos saltator.</title>
        <authorList>
            <person name="Bonasio R."/>
            <person name="Zhang G."/>
            <person name="Ye C."/>
            <person name="Mutti N.S."/>
            <person name="Fang X."/>
            <person name="Qin N."/>
            <person name="Donahue G."/>
            <person name="Yang P."/>
            <person name="Li Q."/>
            <person name="Li C."/>
            <person name="Zhang P."/>
            <person name="Huang Z."/>
            <person name="Berger S.L."/>
            <person name="Reinberg D."/>
            <person name="Wang J."/>
            <person name="Liebig J."/>
        </authorList>
    </citation>
    <scope>NUCLEOTIDE SEQUENCE [LARGE SCALE GENOMIC DNA]</scope>
    <source>
        <strain evidence="10 11">R22 G/1</strain>
    </source>
</reference>
<feature type="non-terminal residue" evidence="10">
    <location>
        <position position="170"/>
    </location>
</feature>
<evidence type="ECO:0000256" key="2">
    <source>
        <dbReference type="ARBA" id="ARBA00012417"/>
    </source>
</evidence>
<keyword evidence="7" id="KW-0238">DNA-binding</keyword>
<dbReference type="SUPFAM" id="SSF53098">
    <property type="entry name" value="Ribonuclease H-like"/>
    <property type="match status" value="1"/>
</dbReference>
<evidence type="ECO:0000256" key="6">
    <source>
        <dbReference type="ARBA" id="ARBA00022932"/>
    </source>
</evidence>
<evidence type="ECO:0000256" key="1">
    <source>
        <dbReference type="ARBA" id="ARBA00005755"/>
    </source>
</evidence>